<keyword evidence="2" id="KW-1185">Reference proteome</keyword>
<dbReference type="PANTHER" id="PTHR36931">
    <property type="entry name" value="UPF0153 PROTEIN YEIW"/>
    <property type="match status" value="1"/>
</dbReference>
<dbReference type="OrthoDB" id="7202843at2"/>
<accession>A0A4Q1KMZ0</accession>
<protein>
    <recommendedName>
        <fullName evidence="3">YkgJ family cysteine cluster protein</fullName>
    </recommendedName>
</protein>
<evidence type="ECO:0000313" key="1">
    <source>
        <dbReference type="EMBL" id="RXR31102.1"/>
    </source>
</evidence>
<reference evidence="2" key="1">
    <citation type="submission" date="2019-01" db="EMBL/GenBank/DDBJ databases">
        <title>Cytophagaceae bacterium strain CAR-16.</title>
        <authorList>
            <person name="Chen W.-M."/>
        </authorList>
    </citation>
    <scope>NUCLEOTIDE SEQUENCE [LARGE SCALE GENOMIC DNA]</scope>
    <source>
        <strain evidence="2">CHR27</strain>
    </source>
</reference>
<evidence type="ECO:0000313" key="2">
    <source>
        <dbReference type="Proteomes" id="UP000290958"/>
    </source>
</evidence>
<dbReference type="RefSeq" id="WP_129402870.1">
    <property type="nucleotide sequence ID" value="NZ_SBKP01000001.1"/>
</dbReference>
<dbReference type="InterPro" id="IPR052572">
    <property type="entry name" value="UPF0153_domain"/>
</dbReference>
<dbReference type="EMBL" id="SBKP01000001">
    <property type="protein sequence ID" value="RXR31102.1"/>
    <property type="molecule type" value="Genomic_DNA"/>
</dbReference>
<gene>
    <name evidence="1" type="ORF">EQG66_02180</name>
</gene>
<dbReference type="PANTHER" id="PTHR36931:SF1">
    <property type="entry name" value="UPF0153 PROTEIN YEIW"/>
    <property type="match status" value="1"/>
</dbReference>
<proteinExistence type="predicted"/>
<evidence type="ECO:0008006" key="3">
    <source>
        <dbReference type="Google" id="ProtNLM"/>
    </source>
</evidence>
<organism evidence="1 2">
    <name type="scientific">Sphingobium fluviale</name>
    <dbReference type="NCBI Taxonomy" id="2506423"/>
    <lineage>
        <taxon>Bacteria</taxon>
        <taxon>Pseudomonadati</taxon>
        <taxon>Pseudomonadota</taxon>
        <taxon>Alphaproteobacteria</taxon>
        <taxon>Sphingomonadales</taxon>
        <taxon>Sphingomonadaceae</taxon>
        <taxon>Sphingobium</taxon>
    </lineage>
</organism>
<dbReference type="AlphaFoldDB" id="A0A4Q1KMZ0"/>
<sequence length="171" mass="18958">MNARDCGTCTLCCKVLGVDGIGKAKHQWCAHCGVGKGCAIYAERPGECREFNCLYVINEALGEHWFPARSKMIVCPNPQVGRLEIHVDGGRENAWRAEPFYSEIKQWSRAAARDKGQILVCLPDRTIVVLPHADVDLGKLEEDDRILCLEVMTPEGLVPEVRKVKADTIAP</sequence>
<name>A0A4Q1KMZ0_9SPHN</name>
<comment type="caution">
    <text evidence="1">The sequence shown here is derived from an EMBL/GenBank/DDBJ whole genome shotgun (WGS) entry which is preliminary data.</text>
</comment>
<dbReference type="Proteomes" id="UP000290958">
    <property type="component" value="Unassembled WGS sequence"/>
</dbReference>